<evidence type="ECO:0000313" key="10">
    <source>
        <dbReference type="EMBL" id="KAJ7943343.1"/>
    </source>
</evidence>
<proteinExistence type="predicted"/>
<evidence type="ECO:0000256" key="3">
    <source>
        <dbReference type="ARBA" id="ARBA00022729"/>
    </source>
</evidence>
<keyword evidence="10" id="KW-0675">Receptor</keyword>
<dbReference type="Pfam" id="PF14380">
    <property type="entry name" value="WAK_assoc"/>
    <property type="match status" value="1"/>
</dbReference>
<feature type="signal peptide" evidence="7">
    <location>
        <begin position="1"/>
        <end position="34"/>
    </location>
</feature>
<dbReference type="InterPro" id="IPR032872">
    <property type="entry name" value="WAK_assoc_C"/>
</dbReference>
<evidence type="ECO:0000313" key="11">
    <source>
        <dbReference type="Proteomes" id="UP001163823"/>
    </source>
</evidence>
<keyword evidence="10" id="KW-0808">Transferase</keyword>
<dbReference type="PANTHER" id="PTHR33355:SF13">
    <property type="entry name" value="WALL-ASSOCIATED RECEPTOR KINASE 3-LIKE"/>
    <property type="match status" value="1"/>
</dbReference>
<evidence type="ECO:0000256" key="1">
    <source>
        <dbReference type="ARBA" id="ARBA00004167"/>
    </source>
</evidence>
<dbReference type="PANTHER" id="PTHR33355">
    <property type="entry name" value="WALL-ASSOCIATED RECEPTOR KINASE CARBOXY-TERMINAL PROTEIN-RELATED"/>
    <property type="match status" value="1"/>
</dbReference>
<dbReference type="EC" id="2.7.11.1" evidence="2"/>
<protein>
    <recommendedName>
        <fullName evidence="2">non-specific serine/threonine protein kinase</fullName>
        <ecNumber evidence="2">2.7.11.1</ecNumber>
    </recommendedName>
</protein>
<evidence type="ECO:0000256" key="5">
    <source>
        <dbReference type="ARBA" id="ARBA00047899"/>
    </source>
</evidence>
<sequence length="312" mass="33456">MSKFPKPPPMSLSPWACLPSCILLLLSLLNSVFAALPIIPVSTCQNICGTIPVRFPFGTGFGCGHPSFAKYIKCSSGTLQFSTGTGVYSVSSIDYPSSTIIVTAPFMSNCSSLQNSGSFSLDKASPFILTKDNIFVLLGCSKASPVFDSNEDLCDTGSGYSVCKGLNSCKGVTGIGLKHNASISTCCVYDSPDGLGSGYSLYLPKLQCSSFTSIYEFGDEWNPMKWKFGISLQYNNSYYTDGCKDCEDSGGLCGFSSLDESFACVCRNGINSTNNCVGRGYAWSGTMGHKIQTKMNIGGFLVSWMLMFIKSR</sequence>
<evidence type="ECO:0000256" key="7">
    <source>
        <dbReference type="SAM" id="SignalP"/>
    </source>
</evidence>
<comment type="catalytic activity">
    <reaction evidence="6">
        <text>L-seryl-[protein] + ATP = O-phospho-L-seryl-[protein] + ADP + H(+)</text>
        <dbReference type="Rhea" id="RHEA:17989"/>
        <dbReference type="Rhea" id="RHEA-COMP:9863"/>
        <dbReference type="Rhea" id="RHEA-COMP:11604"/>
        <dbReference type="ChEBI" id="CHEBI:15378"/>
        <dbReference type="ChEBI" id="CHEBI:29999"/>
        <dbReference type="ChEBI" id="CHEBI:30616"/>
        <dbReference type="ChEBI" id="CHEBI:83421"/>
        <dbReference type="ChEBI" id="CHEBI:456216"/>
        <dbReference type="EC" id="2.7.11.1"/>
    </reaction>
</comment>
<dbReference type="GO" id="GO:0016020">
    <property type="term" value="C:membrane"/>
    <property type="evidence" value="ECO:0007669"/>
    <property type="project" value="UniProtKB-SubCell"/>
</dbReference>
<keyword evidence="11" id="KW-1185">Reference proteome</keyword>
<evidence type="ECO:0000256" key="2">
    <source>
        <dbReference type="ARBA" id="ARBA00012513"/>
    </source>
</evidence>
<evidence type="ECO:0000259" key="8">
    <source>
        <dbReference type="Pfam" id="PF13947"/>
    </source>
</evidence>
<dbReference type="AlphaFoldDB" id="A0AAD7KNZ4"/>
<gene>
    <name evidence="10" type="ORF">O6P43_032909</name>
</gene>
<dbReference type="EMBL" id="JARAOO010000014">
    <property type="protein sequence ID" value="KAJ7943343.1"/>
    <property type="molecule type" value="Genomic_DNA"/>
</dbReference>
<feature type="domain" description="Wall-associated receptor kinase C-terminal" evidence="9">
    <location>
        <begin position="229"/>
        <end position="268"/>
    </location>
</feature>
<dbReference type="InterPro" id="IPR025287">
    <property type="entry name" value="WAK_GUB"/>
</dbReference>
<keyword evidence="4" id="KW-0325">Glycoprotein</keyword>
<comment type="subcellular location">
    <subcellularLocation>
        <location evidence="1">Membrane</location>
        <topology evidence="1">Single-pass membrane protein</topology>
    </subcellularLocation>
</comment>
<feature type="chain" id="PRO_5042029390" description="non-specific serine/threonine protein kinase" evidence="7">
    <location>
        <begin position="35"/>
        <end position="312"/>
    </location>
</feature>
<evidence type="ECO:0000256" key="4">
    <source>
        <dbReference type="ARBA" id="ARBA00023180"/>
    </source>
</evidence>
<keyword evidence="10" id="KW-0418">Kinase</keyword>
<dbReference type="KEGG" id="qsa:O6P43_032909"/>
<evidence type="ECO:0000259" key="9">
    <source>
        <dbReference type="Pfam" id="PF14380"/>
    </source>
</evidence>
<feature type="domain" description="Wall-associated receptor kinase galacturonan-binding" evidence="8">
    <location>
        <begin position="44"/>
        <end position="103"/>
    </location>
</feature>
<evidence type="ECO:0000256" key="6">
    <source>
        <dbReference type="ARBA" id="ARBA00048679"/>
    </source>
</evidence>
<keyword evidence="3 7" id="KW-0732">Signal</keyword>
<dbReference type="GO" id="GO:0004674">
    <property type="term" value="F:protein serine/threonine kinase activity"/>
    <property type="evidence" value="ECO:0007669"/>
    <property type="project" value="UniProtKB-EC"/>
</dbReference>
<dbReference type="Pfam" id="PF13947">
    <property type="entry name" value="GUB_WAK_bind"/>
    <property type="match status" value="1"/>
</dbReference>
<organism evidence="10 11">
    <name type="scientific">Quillaja saponaria</name>
    <name type="common">Soap bark tree</name>
    <dbReference type="NCBI Taxonomy" id="32244"/>
    <lineage>
        <taxon>Eukaryota</taxon>
        <taxon>Viridiplantae</taxon>
        <taxon>Streptophyta</taxon>
        <taxon>Embryophyta</taxon>
        <taxon>Tracheophyta</taxon>
        <taxon>Spermatophyta</taxon>
        <taxon>Magnoliopsida</taxon>
        <taxon>eudicotyledons</taxon>
        <taxon>Gunneridae</taxon>
        <taxon>Pentapetalae</taxon>
        <taxon>rosids</taxon>
        <taxon>fabids</taxon>
        <taxon>Fabales</taxon>
        <taxon>Quillajaceae</taxon>
        <taxon>Quillaja</taxon>
    </lineage>
</organism>
<name>A0AAD7KNZ4_QUISA</name>
<dbReference type="Proteomes" id="UP001163823">
    <property type="component" value="Chromosome 14"/>
</dbReference>
<accession>A0AAD7KNZ4</accession>
<reference evidence="10" key="1">
    <citation type="journal article" date="2023" name="Science">
        <title>Elucidation of the pathway for biosynthesis of saponin adjuvants from the soapbark tree.</title>
        <authorList>
            <person name="Reed J."/>
            <person name="Orme A."/>
            <person name="El-Demerdash A."/>
            <person name="Owen C."/>
            <person name="Martin L.B.B."/>
            <person name="Misra R.C."/>
            <person name="Kikuchi S."/>
            <person name="Rejzek M."/>
            <person name="Martin A.C."/>
            <person name="Harkess A."/>
            <person name="Leebens-Mack J."/>
            <person name="Louveau T."/>
            <person name="Stephenson M.J."/>
            <person name="Osbourn A."/>
        </authorList>
    </citation>
    <scope>NUCLEOTIDE SEQUENCE</scope>
    <source>
        <strain evidence="10">S10</strain>
    </source>
</reference>
<dbReference type="GO" id="GO:0030247">
    <property type="term" value="F:polysaccharide binding"/>
    <property type="evidence" value="ECO:0007669"/>
    <property type="project" value="InterPro"/>
</dbReference>
<comment type="caution">
    <text evidence="10">The sequence shown here is derived from an EMBL/GenBank/DDBJ whole genome shotgun (WGS) entry which is preliminary data.</text>
</comment>
<comment type="catalytic activity">
    <reaction evidence="5">
        <text>L-threonyl-[protein] + ATP = O-phospho-L-threonyl-[protein] + ADP + H(+)</text>
        <dbReference type="Rhea" id="RHEA:46608"/>
        <dbReference type="Rhea" id="RHEA-COMP:11060"/>
        <dbReference type="Rhea" id="RHEA-COMP:11605"/>
        <dbReference type="ChEBI" id="CHEBI:15378"/>
        <dbReference type="ChEBI" id="CHEBI:30013"/>
        <dbReference type="ChEBI" id="CHEBI:30616"/>
        <dbReference type="ChEBI" id="CHEBI:61977"/>
        <dbReference type="ChEBI" id="CHEBI:456216"/>
        <dbReference type="EC" id="2.7.11.1"/>
    </reaction>
</comment>